<evidence type="ECO:0000256" key="9">
    <source>
        <dbReference type="SAM" id="MobiDB-lite"/>
    </source>
</evidence>
<keyword evidence="12" id="KW-1185">Reference proteome</keyword>
<reference evidence="11 12" key="1">
    <citation type="journal article" date="2016" name="Mol. Biol. Evol.">
        <title>Comparative Genomics of Early-Diverging Mushroom-Forming Fungi Provides Insights into the Origins of Lignocellulose Decay Capabilities.</title>
        <authorList>
            <person name="Nagy L.G."/>
            <person name="Riley R."/>
            <person name="Tritt A."/>
            <person name="Adam C."/>
            <person name="Daum C."/>
            <person name="Floudas D."/>
            <person name="Sun H."/>
            <person name="Yadav J.S."/>
            <person name="Pangilinan J."/>
            <person name="Larsson K.H."/>
            <person name="Matsuura K."/>
            <person name="Barry K."/>
            <person name="Labutti K."/>
            <person name="Kuo R."/>
            <person name="Ohm R.A."/>
            <person name="Bhattacharya S.S."/>
            <person name="Shirouzu T."/>
            <person name="Yoshinaga Y."/>
            <person name="Martin F.M."/>
            <person name="Grigoriev I.V."/>
            <person name="Hibbett D.S."/>
        </authorList>
    </citation>
    <scope>NUCLEOTIDE SEQUENCE [LARGE SCALE GENOMIC DNA]</scope>
    <source>
        <strain evidence="11 12">93-53</strain>
    </source>
</reference>
<accession>A0A165GJR0</accession>
<dbReference type="GO" id="GO:0008270">
    <property type="term" value="F:zinc ion binding"/>
    <property type="evidence" value="ECO:0007669"/>
    <property type="project" value="UniProtKB-KW"/>
</dbReference>
<keyword evidence="8" id="KW-0862">Zinc</keyword>
<evidence type="ECO:0000256" key="2">
    <source>
        <dbReference type="ARBA" id="ARBA00012251"/>
    </source>
</evidence>
<evidence type="ECO:0000256" key="5">
    <source>
        <dbReference type="ARBA" id="ARBA00022737"/>
    </source>
</evidence>
<evidence type="ECO:0000256" key="1">
    <source>
        <dbReference type="ARBA" id="ARBA00001798"/>
    </source>
</evidence>
<dbReference type="InterPro" id="IPR031127">
    <property type="entry name" value="E3_UB_ligase_RBR"/>
</dbReference>
<keyword evidence="5" id="KW-0677">Repeat</keyword>
<dbReference type="GeneID" id="63825107"/>
<evidence type="ECO:0000313" key="11">
    <source>
        <dbReference type="EMBL" id="KZT10448.1"/>
    </source>
</evidence>
<dbReference type="SUPFAM" id="SSF57850">
    <property type="entry name" value="RING/U-box"/>
    <property type="match status" value="1"/>
</dbReference>
<dbReference type="RefSeq" id="XP_040768188.1">
    <property type="nucleotide sequence ID" value="XM_040908078.1"/>
</dbReference>
<dbReference type="CDD" id="cd22584">
    <property type="entry name" value="Rcat_RBR_unk"/>
    <property type="match status" value="1"/>
</dbReference>
<gene>
    <name evidence="11" type="ORF">LAESUDRAFT_721807</name>
</gene>
<dbReference type="InParanoid" id="A0A165GJR0"/>
<sequence>MSSVTGPSRPTAPNPFEAVVRGQEFRRSAEYDNTIARANIDEINALRGRWWGDPDDDRPLSDRELAFKLAAEEALSFATTQKDRALAVRLSTIDIEDDDVEDDDFDVAALLATQDVAVDQNRAGPNVRTRASGAHSLDYIRTPRSPNATAPNSSSIAQRESVPPVARARPTGHNCVICTDPIYGIEIRAHCGDYYDKACMLELFEAATKDESLFPPRCCRQEIMLADVSPYMTSDLLRRFNEKMKEFSTLKRVYCANPSCSRFLGEQIESSFWYFFTPTYKCPESGCGTQTCTRCKAKFTRMHSCNNDEKDREVLDLGRTEGWARCPGCEQLIELNHGCFHMTCRCKTEFCYVCRAKWKTCGCPQWDERRLLAAAEARADAELGIAAVPPRPAPPRPHAARAAAPLPVPPRRAAAPPPVPPPARPARPDPEQARRAFAARFVPAGHAPAAPPVPVPVVRPAPVPLANTVTATPRATNVRATAHAVPRAQPAVIANPIVEETGHRAQRVQEHNLAVVDWLSALRTARPVRRTATQISGTSSTVSTEAHLTTNVASSTASRAAVVYSALTPRSVLTRRQSIPSPQVERTVPIASTSSTAAKATNRPTSGIADRESTKLRKQPPTQLATLSTMKKTDATRRETLVRVWMDRLRVDHDCHHEGWKYRRGGGRCESCHHDLPFYLFQCNGCAMLACNRCRRNRL</sequence>
<keyword evidence="3" id="KW-0808">Transferase</keyword>
<feature type="domain" description="RING-type" evidence="10">
    <location>
        <begin position="171"/>
        <end position="367"/>
    </location>
</feature>
<dbReference type="InterPro" id="IPR002867">
    <property type="entry name" value="IBR_dom"/>
</dbReference>
<evidence type="ECO:0000256" key="7">
    <source>
        <dbReference type="ARBA" id="ARBA00022786"/>
    </source>
</evidence>
<feature type="compositionally biased region" description="Polar residues" evidence="9">
    <location>
        <begin position="144"/>
        <end position="158"/>
    </location>
</feature>
<dbReference type="PROSITE" id="PS51873">
    <property type="entry name" value="TRIAD"/>
    <property type="match status" value="1"/>
</dbReference>
<dbReference type="GO" id="GO:0061630">
    <property type="term" value="F:ubiquitin protein ligase activity"/>
    <property type="evidence" value="ECO:0007669"/>
    <property type="project" value="UniProtKB-EC"/>
</dbReference>
<dbReference type="Proteomes" id="UP000076871">
    <property type="component" value="Unassembled WGS sequence"/>
</dbReference>
<proteinExistence type="predicted"/>
<dbReference type="InterPro" id="IPR044066">
    <property type="entry name" value="TRIAD_supradom"/>
</dbReference>
<dbReference type="Pfam" id="PF01485">
    <property type="entry name" value="IBR"/>
    <property type="match status" value="1"/>
</dbReference>
<evidence type="ECO:0000313" key="12">
    <source>
        <dbReference type="Proteomes" id="UP000076871"/>
    </source>
</evidence>
<keyword evidence="6" id="KW-0863">Zinc-finger</keyword>
<evidence type="ECO:0000259" key="10">
    <source>
        <dbReference type="PROSITE" id="PS51873"/>
    </source>
</evidence>
<dbReference type="GO" id="GO:0016567">
    <property type="term" value="P:protein ubiquitination"/>
    <property type="evidence" value="ECO:0007669"/>
    <property type="project" value="InterPro"/>
</dbReference>
<comment type="catalytic activity">
    <reaction evidence="1">
        <text>[E2 ubiquitin-conjugating enzyme]-S-ubiquitinyl-L-cysteine + [acceptor protein]-L-lysine = [E2 ubiquitin-conjugating enzyme]-L-cysteine + [acceptor protein]-N(6)-ubiquitinyl-L-lysine.</text>
        <dbReference type="EC" id="2.3.2.31"/>
    </reaction>
</comment>
<feature type="region of interest" description="Disordered" evidence="9">
    <location>
        <begin position="387"/>
        <end position="432"/>
    </location>
</feature>
<dbReference type="EMBL" id="KV427609">
    <property type="protein sequence ID" value="KZT10448.1"/>
    <property type="molecule type" value="Genomic_DNA"/>
</dbReference>
<feature type="region of interest" description="Disordered" evidence="9">
    <location>
        <begin position="122"/>
        <end position="164"/>
    </location>
</feature>
<organism evidence="11 12">
    <name type="scientific">Laetiporus sulphureus 93-53</name>
    <dbReference type="NCBI Taxonomy" id="1314785"/>
    <lineage>
        <taxon>Eukaryota</taxon>
        <taxon>Fungi</taxon>
        <taxon>Dikarya</taxon>
        <taxon>Basidiomycota</taxon>
        <taxon>Agaricomycotina</taxon>
        <taxon>Agaricomycetes</taxon>
        <taxon>Polyporales</taxon>
        <taxon>Laetiporus</taxon>
    </lineage>
</organism>
<dbReference type="Gene3D" id="1.20.120.1750">
    <property type="match status" value="1"/>
</dbReference>
<keyword evidence="7" id="KW-0833">Ubl conjugation pathway</keyword>
<feature type="compositionally biased region" description="Pro residues" evidence="9">
    <location>
        <begin position="406"/>
        <end position="425"/>
    </location>
</feature>
<evidence type="ECO:0000256" key="8">
    <source>
        <dbReference type="ARBA" id="ARBA00022833"/>
    </source>
</evidence>
<evidence type="ECO:0000256" key="3">
    <source>
        <dbReference type="ARBA" id="ARBA00022679"/>
    </source>
</evidence>
<protein>
    <recommendedName>
        <fullName evidence="2">RBR-type E3 ubiquitin transferase</fullName>
        <ecNumber evidence="2">2.3.2.31</ecNumber>
    </recommendedName>
</protein>
<evidence type="ECO:0000256" key="4">
    <source>
        <dbReference type="ARBA" id="ARBA00022723"/>
    </source>
</evidence>
<dbReference type="EC" id="2.3.2.31" evidence="2"/>
<feature type="region of interest" description="Disordered" evidence="9">
    <location>
        <begin position="594"/>
        <end position="619"/>
    </location>
</feature>
<dbReference type="PANTHER" id="PTHR11685">
    <property type="entry name" value="RBR FAMILY RING FINGER AND IBR DOMAIN-CONTAINING"/>
    <property type="match status" value="1"/>
</dbReference>
<dbReference type="OrthoDB" id="9977870at2759"/>
<evidence type="ECO:0000256" key="6">
    <source>
        <dbReference type="ARBA" id="ARBA00022771"/>
    </source>
</evidence>
<dbReference type="AlphaFoldDB" id="A0A165GJR0"/>
<name>A0A165GJR0_9APHY</name>
<dbReference type="STRING" id="1314785.A0A165GJR0"/>
<keyword evidence="4" id="KW-0479">Metal-binding</keyword>